<dbReference type="Gene3D" id="1.10.3730.20">
    <property type="match status" value="1"/>
</dbReference>
<evidence type="ECO:0000256" key="3">
    <source>
        <dbReference type="ARBA" id="ARBA00022692"/>
    </source>
</evidence>
<dbReference type="SUPFAM" id="SSF103481">
    <property type="entry name" value="Multidrug resistance efflux transporter EmrE"/>
    <property type="match status" value="2"/>
</dbReference>
<evidence type="ECO:0000256" key="4">
    <source>
        <dbReference type="ARBA" id="ARBA00022989"/>
    </source>
</evidence>
<comment type="similarity">
    <text evidence="2">Belongs to the EamA transporter family.</text>
</comment>
<evidence type="ECO:0000259" key="7">
    <source>
        <dbReference type="Pfam" id="PF00892"/>
    </source>
</evidence>
<dbReference type="OrthoDB" id="7743310at2"/>
<dbReference type="InterPro" id="IPR037185">
    <property type="entry name" value="EmrE-like"/>
</dbReference>
<feature type="domain" description="EamA" evidence="7">
    <location>
        <begin position="164"/>
        <end position="297"/>
    </location>
</feature>
<feature type="transmembrane region" description="Helical" evidence="6">
    <location>
        <begin position="78"/>
        <end position="99"/>
    </location>
</feature>
<feature type="transmembrane region" description="Helical" evidence="6">
    <location>
        <begin position="139"/>
        <end position="158"/>
    </location>
</feature>
<proteinExistence type="inferred from homology"/>
<evidence type="ECO:0000313" key="9">
    <source>
        <dbReference type="Proteomes" id="UP000309061"/>
    </source>
</evidence>
<feature type="transmembrane region" description="Helical" evidence="6">
    <location>
        <begin position="164"/>
        <end position="182"/>
    </location>
</feature>
<feature type="transmembrane region" description="Helical" evidence="6">
    <location>
        <begin position="224"/>
        <end position="243"/>
    </location>
</feature>
<feature type="transmembrane region" description="Helical" evidence="6">
    <location>
        <begin position="105"/>
        <end position="127"/>
    </location>
</feature>
<organism evidence="8 9">
    <name type="scientific">Methylocystis heyeri</name>
    <dbReference type="NCBI Taxonomy" id="391905"/>
    <lineage>
        <taxon>Bacteria</taxon>
        <taxon>Pseudomonadati</taxon>
        <taxon>Pseudomonadota</taxon>
        <taxon>Alphaproteobacteria</taxon>
        <taxon>Hyphomicrobiales</taxon>
        <taxon>Methylocystaceae</taxon>
        <taxon>Methylocystis</taxon>
    </lineage>
</organism>
<feature type="transmembrane region" description="Helical" evidence="6">
    <location>
        <begin position="15"/>
        <end position="32"/>
    </location>
</feature>
<keyword evidence="9" id="KW-1185">Reference proteome</keyword>
<dbReference type="PANTHER" id="PTHR32322">
    <property type="entry name" value="INNER MEMBRANE TRANSPORTER"/>
    <property type="match status" value="1"/>
</dbReference>
<dbReference type="PANTHER" id="PTHR32322:SF2">
    <property type="entry name" value="EAMA DOMAIN-CONTAINING PROTEIN"/>
    <property type="match status" value="1"/>
</dbReference>
<gene>
    <name evidence="8" type="ORF">H2LOC_005270</name>
</gene>
<feature type="transmembrane region" description="Helical" evidence="6">
    <location>
        <begin position="250"/>
        <end position="271"/>
    </location>
</feature>
<dbReference type="Proteomes" id="UP000309061">
    <property type="component" value="Chromosome"/>
</dbReference>
<dbReference type="InterPro" id="IPR000620">
    <property type="entry name" value="EamA_dom"/>
</dbReference>
<comment type="subcellular location">
    <subcellularLocation>
        <location evidence="1">Membrane</location>
        <topology evidence="1">Multi-pass membrane protein</topology>
    </subcellularLocation>
</comment>
<evidence type="ECO:0000256" key="2">
    <source>
        <dbReference type="ARBA" id="ARBA00007362"/>
    </source>
</evidence>
<dbReference type="GO" id="GO:0016020">
    <property type="term" value="C:membrane"/>
    <property type="evidence" value="ECO:0007669"/>
    <property type="project" value="UniProtKB-SubCell"/>
</dbReference>
<keyword evidence="4 6" id="KW-1133">Transmembrane helix</keyword>
<keyword evidence="5 6" id="KW-0472">Membrane</keyword>
<feature type="domain" description="EamA" evidence="7">
    <location>
        <begin position="17"/>
        <end position="150"/>
    </location>
</feature>
<evidence type="ECO:0000313" key="8">
    <source>
        <dbReference type="EMBL" id="QGM45147.1"/>
    </source>
</evidence>
<reference evidence="8 9" key="1">
    <citation type="submission" date="2019-11" db="EMBL/GenBank/DDBJ databases">
        <title>The genome sequence of Methylocystis heyeri.</title>
        <authorList>
            <person name="Oshkin I.Y."/>
            <person name="Miroshnikov K."/>
            <person name="Dedysh S.N."/>
        </authorList>
    </citation>
    <scope>NUCLEOTIDE SEQUENCE [LARGE SCALE GENOMIC DNA]</scope>
    <source>
        <strain evidence="8 9">H2</strain>
    </source>
</reference>
<feature type="transmembrane region" description="Helical" evidence="6">
    <location>
        <begin position="283"/>
        <end position="301"/>
    </location>
</feature>
<accession>A0A6B8KBU7</accession>
<evidence type="ECO:0000256" key="1">
    <source>
        <dbReference type="ARBA" id="ARBA00004141"/>
    </source>
</evidence>
<evidence type="ECO:0000256" key="5">
    <source>
        <dbReference type="ARBA" id="ARBA00023136"/>
    </source>
</evidence>
<keyword evidence="3 6" id="KW-0812">Transmembrane</keyword>
<dbReference type="AlphaFoldDB" id="A0A6B8KBU7"/>
<protein>
    <submittedName>
        <fullName evidence="8">EamA family transporter</fullName>
    </submittedName>
</protein>
<dbReference type="Pfam" id="PF00892">
    <property type="entry name" value="EamA"/>
    <property type="match status" value="2"/>
</dbReference>
<feature type="transmembrane region" description="Helical" evidence="6">
    <location>
        <begin position="44"/>
        <end position="66"/>
    </location>
</feature>
<evidence type="ECO:0000256" key="6">
    <source>
        <dbReference type="SAM" id="Phobius"/>
    </source>
</evidence>
<dbReference type="EMBL" id="CP046052">
    <property type="protein sequence ID" value="QGM45147.1"/>
    <property type="molecule type" value="Genomic_DNA"/>
</dbReference>
<dbReference type="RefSeq" id="WP_136495431.1">
    <property type="nucleotide sequence ID" value="NZ_CP046052.1"/>
</dbReference>
<name>A0A6B8KBU7_9HYPH</name>
<dbReference type="KEGG" id="mhey:H2LOC_005270"/>
<sequence length="307" mass="32203">MIEQDFHPVSQKTRYAMGAAFGLAAVCVWAMWMSITRLGVTTSLSVYDLTMLRFATAGILLAPVVVRKGWAIDRLGWPRLLVLVSGAGAPYVLVASSGLRFAPAAHAGALMPGVMPLFVALIAAFVMREKFSALRKAGYALIALGVLTILGVSALATSGEQTEGHLLFLTAAFMWACYTIVLRQSQLEPLHGAALVSAGSCVLYLPAYFLTQGAHAFAAPLSDLAFQAFFQGVLSSILALFFFGKGIALLGASAGAAFSALTPALAALLAIPILGEIPAPRDWAPLFAVSAGVFLASGGSVPQWRRD</sequence>
<feature type="transmembrane region" description="Helical" evidence="6">
    <location>
        <begin position="194"/>
        <end position="218"/>
    </location>
</feature>
<dbReference type="InterPro" id="IPR050638">
    <property type="entry name" value="AA-Vitamin_Transporters"/>
</dbReference>